<proteinExistence type="predicted"/>
<feature type="region of interest" description="Disordered" evidence="1">
    <location>
        <begin position="169"/>
        <end position="188"/>
    </location>
</feature>
<gene>
    <name evidence="2" type="ORF">CR513_59290</name>
</gene>
<dbReference type="PANTHER" id="PTHR35046:SF9">
    <property type="entry name" value="RNA-DIRECTED DNA POLYMERASE"/>
    <property type="match status" value="1"/>
</dbReference>
<name>A0A371E8P0_MUCPR</name>
<evidence type="ECO:0000256" key="1">
    <source>
        <dbReference type="SAM" id="MobiDB-lite"/>
    </source>
</evidence>
<feature type="non-terminal residue" evidence="2">
    <location>
        <position position="1"/>
    </location>
</feature>
<reference evidence="2" key="1">
    <citation type="submission" date="2018-05" db="EMBL/GenBank/DDBJ databases">
        <title>Draft genome of Mucuna pruriens seed.</title>
        <authorList>
            <person name="Nnadi N.E."/>
            <person name="Vos R."/>
            <person name="Hasami M.H."/>
            <person name="Devisetty U.K."/>
            <person name="Aguiy J.C."/>
        </authorList>
    </citation>
    <scope>NUCLEOTIDE SEQUENCE [LARGE SCALE GENOMIC DNA]</scope>
    <source>
        <strain evidence="2">JCA_2017</strain>
    </source>
</reference>
<keyword evidence="3" id="KW-1185">Reference proteome</keyword>
<evidence type="ECO:0000313" key="2">
    <source>
        <dbReference type="EMBL" id="RDX62387.1"/>
    </source>
</evidence>
<protein>
    <recommendedName>
        <fullName evidence="4">CCHC-type domain-containing protein</fullName>
    </recommendedName>
</protein>
<organism evidence="2 3">
    <name type="scientific">Mucuna pruriens</name>
    <name type="common">Velvet bean</name>
    <name type="synonym">Dolichos pruriens</name>
    <dbReference type="NCBI Taxonomy" id="157652"/>
    <lineage>
        <taxon>Eukaryota</taxon>
        <taxon>Viridiplantae</taxon>
        <taxon>Streptophyta</taxon>
        <taxon>Embryophyta</taxon>
        <taxon>Tracheophyta</taxon>
        <taxon>Spermatophyta</taxon>
        <taxon>Magnoliopsida</taxon>
        <taxon>eudicotyledons</taxon>
        <taxon>Gunneridae</taxon>
        <taxon>Pentapetalae</taxon>
        <taxon>rosids</taxon>
        <taxon>fabids</taxon>
        <taxon>Fabales</taxon>
        <taxon>Fabaceae</taxon>
        <taxon>Papilionoideae</taxon>
        <taxon>50 kb inversion clade</taxon>
        <taxon>NPAAA clade</taxon>
        <taxon>indigoferoid/millettioid clade</taxon>
        <taxon>Phaseoleae</taxon>
        <taxon>Mucuna</taxon>
    </lineage>
</organism>
<accession>A0A371E8P0</accession>
<dbReference type="EMBL" id="QJKJ01015527">
    <property type="protein sequence ID" value="RDX62387.1"/>
    <property type="molecule type" value="Genomic_DNA"/>
</dbReference>
<dbReference type="InterPro" id="IPR036875">
    <property type="entry name" value="Znf_CCHC_sf"/>
</dbReference>
<evidence type="ECO:0000313" key="3">
    <source>
        <dbReference type="Proteomes" id="UP000257109"/>
    </source>
</evidence>
<evidence type="ECO:0008006" key="4">
    <source>
        <dbReference type="Google" id="ProtNLM"/>
    </source>
</evidence>
<dbReference type="SUPFAM" id="SSF57756">
    <property type="entry name" value="Retrovirus zinc finger-like domains"/>
    <property type="match status" value="1"/>
</dbReference>
<dbReference type="InterPro" id="IPR043502">
    <property type="entry name" value="DNA/RNA_pol_sf"/>
</dbReference>
<feature type="non-terminal residue" evidence="2">
    <location>
        <position position="272"/>
    </location>
</feature>
<dbReference type="GO" id="GO:0003676">
    <property type="term" value="F:nucleic acid binding"/>
    <property type="evidence" value="ECO:0007669"/>
    <property type="project" value="InterPro"/>
</dbReference>
<dbReference type="OrthoDB" id="1731207at2759"/>
<dbReference type="Gene3D" id="3.10.10.10">
    <property type="entry name" value="HIV Type 1 Reverse Transcriptase, subunit A, domain 1"/>
    <property type="match status" value="1"/>
</dbReference>
<dbReference type="Proteomes" id="UP000257109">
    <property type="component" value="Unassembled WGS sequence"/>
</dbReference>
<dbReference type="GO" id="GO:0008270">
    <property type="term" value="F:zinc ion binding"/>
    <property type="evidence" value="ECO:0007669"/>
    <property type="project" value="InterPro"/>
</dbReference>
<dbReference type="AlphaFoldDB" id="A0A371E8P0"/>
<dbReference type="PANTHER" id="PTHR35046">
    <property type="entry name" value="ZINC KNUCKLE (CCHC-TYPE) FAMILY PROTEIN"/>
    <property type="match status" value="1"/>
</dbReference>
<comment type="caution">
    <text evidence="2">The sequence shown here is derived from an EMBL/GenBank/DDBJ whole genome shotgun (WGS) entry which is preliminary data.</text>
</comment>
<sequence length="272" mass="31361">MMRKKKKSIQMEDIMKMNGEEKMNQDVTITLMTIPAFQGKNDPELYLEWERKVEHITDVVELQHYMEIEDLLHKVIQVERQLKSKSSSKFASSSSSSWRSNWKNSTVVTNPKKDVIVKYSNAPLKGKIDIDTSYRSHDIKCFRCQGVKHIVSQCPNKREMIMMDNGEVESESSSDYEMPPLKASSDMEVDEPVDGVVLDTRRALSIQPKEDGDVEQHEVSHGLPPLRGIEHQINFIPSCPIPNRPSYRTNPKGTKEIQKQVKELLQEDFVRE</sequence>
<dbReference type="SUPFAM" id="SSF56672">
    <property type="entry name" value="DNA/RNA polymerases"/>
    <property type="match status" value="1"/>
</dbReference>